<evidence type="ECO:0000256" key="3">
    <source>
        <dbReference type="ARBA" id="ARBA00009292"/>
    </source>
</evidence>
<accession>A0A4R1BGJ1</accession>
<keyword evidence="7 10" id="KW-0479">Metal-binding</keyword>
<dbReference type="Gene3D" id="1.10.645.10">
    <property type="entry name" value="Cytochrome-c3 Hydrogenase, chain B"/>
    <property type="match status" value="1"/>
</dbReference>
<feature type="binding site" evidence="10">
    <location>
        <position position="64"/>
    </location>
    <ligand>
        <name>Fe cation</name>
        <dbReference type="ChEBI" id="CHEBI:24875"/>
    </ligand>
</feature>
<dbReference type="EC" id="1.12.99.6" evidence="5"/>
<keyword evidence="6 10" id="KW-0533">Nickel</keyword>
<keyword evidence="13" id="KW-1185">Reference proteome</keyword>
<evidence type="ECO:0000256" key="1">
    <source>
        <dbReference type="ARBA" id="ARBA00001967"/>
    </source>
</evidence>
<proteinExistence type="inferred from homology"/>
<gene>
    <name evidence="12" type="ORF">EZJ19_05060</name>
</gene>
<evidence type="ECO:0000256" key="8">
    <source>
        <dbReference type="ARBA" id="ARBA00023002"/>
    </source>
</evidence>
<name>A0A4R1BGJ1_9PROT</name>
<dbReference type="PANTHER" id="PTHR42958">
    <property type="entry name" value="HYDROGENASE-2 LARGE CHAIN"/>
    <property type="match status" value="1"/>
</dbReference>
<dbReference type="SUPFAM" id="SSF56762">
    <property type="entry name" value="HydB/Nqo4-like"/>
    <property type="match status" value="1"/>
</dbReference>
<dbReference type="EMBL" id="SJZB01000018">
    <property type="protein sequence ID" value="TCJ16277.1"/>
    <property type="molecule type" value="Genomic_DNA"/>
</dbReference>
<reference evidence="12 13" key="1">
    <citation type="submission" date="2019-03" db="EMBL/GenBank/DDBJ databases">
        <title>Genome sequence of Thiobacillaceae bacterium LSR1, a sulfur-oxidizing bacterium isolated from freshwater sediment.</title>
        <authorList>
            <person name="Li S."/>
        </authorList>
    </citation>
    <scope>NUCLEOTIDE SEQUENCE [LARGE SCALE GENOMIC DNA]</scope>
    <source>
        <strain evidence="12 13">LSR1</strain>
    </source>
</reference>
<comment type="similarity">
    <text evidence="3 11">Belongs to the [NiFe]/[NiFeSe] hydrogenase large subunit family.</text>
</comment>
<dbReference type="PROSITE" id="PS00508">
    <property type="entry name" value="NI_HGENASE_L_2"/>
    <property type="match status" value="1"/>
</dbReference>
<protein>
    <recommendedName>
        <fullName evidence="5">hydrogenase (acceptor)</fullName>
        <ecNumber evidence="5">1.12.99.6</ecNumber>
    </recommendedName>
</protein>
<keyword evidence="10" id="KW-0408">Iron</keyword>
<feature type="binding site" evidence="10">
    <location>
        <position position="551"/>
    </location>
    <ligand>
        <name>Mg(2+)</name>
        <dbReference type="ChEBI" id="CHEBI:18420"/>
    </ligand>
</feature>
<evidence type="ECO:0000313" key="13">
    <source>
        <dbReference type="Proteomes" id="UP000295443"/>
    </source>
</evidence>
<dbReference type="InterPro" id="IPR001501">
    <property type="entry name" value="Ni-dep_hyd_lsu"/>
</dbReference>
<dbReference type="FunFam" id="1.10.645.10:FF:000002">
    <property type="entry name" value="Hydrogenase 2 large subunit"/>
    <property type="match status" value="1"/>
</dbReference>
<feature type="binding site" evidence="10">
    <location>
        <position position="61"/>
    </location>
    <ligand>
        <name>Ni(2+)</name>
        <dbReference type="ChEBI" id="CHEBI:49786"/>
    </ligand>
</feature>
<dbReference type="PROSITE" id="PS00507">
    <property type="entry name" value="NI_HGENASE_L_1"/>
    <property type="match status" value="1"/>
</dbReference>
<comment type="subunit">
    <text evidence="4">Heterodimer of a large and a small subunit.</text>
</comment>
<feature type="binding site" evidence="10">
    <location>
        <position position="64"/>
    </location>
    <ligand>
        <name>Ni(2+)</name>
        <dbReference type="ChEBI" id="CHEBI:49786"/>
    </ligand>
</feature>
<comment type="catalytic activity">
    <reaction evidence="9">
        <text>H2 + A = AH2</text>
        <dbReference type="Rhea" id="RHEA:12116"/>
        <dbReference type="ChEBI" id="CHEBI:13193"/>
        <dbReference type="ChEBI" id="CHEBI:17499"/>
        <dbReference type="ChEBI" id="CHEBI:18276"/>
        <dbReference type="EC" id="1.12.99.6"/>
    </reaction>
</comment>
<dbReference type="GO" id="GO:0033748">
    <property type="term" value="F:hydrogenase (acceptor) activity"/>
    <property type="evidence" value="ECO:0007669"/>
    <property type="project" value="UniProtKB-EC"/>
</dbReference>
<dbReference type="OrthoDB" id="9761717at2"/>
<dbReference type="PANTHER" id="PTHR42958:SF1">
    <property type="entry name" value="HYDROGENASE-2 LARGE CHAIN"/>
    <property type="match status" value="1"/>
</dbReference>
<feature type="binding site" evidence="10">
    <location>
        <position position="548"/>
    </location>
    <ligand>
        <name>Fe cation</name>
        <dbReference type="ChEBI" id="CHEBI:24875"/>
    </ligand>
</feature>
<evidence type="ECO:0000256" key="9">
    <source>
        <dbReference type="ARBA" id="ARBA00048757"/>
    </source>
</evidence>
<keyword evidence="8 11" id="KW-0560">Oxidoreductase</keyword>
<comment type="cofactor">
    <cofactor evidence="10">
        <name>Fe cation</name>
        <dbReference type="ChEBI" id="CHEBI:24875"/>
    </cofactor>
</comment>
<keyword evidence="10" id="KW-0460">Magnesium</keyword>
<comment type="caution">
    <text evidence="12">The sequence shown here is derived from an EMBL/GenBank/DDBJ whole genome shotgun (WGS) entry which is preliminary data.</text>
</comment>
<dbReference type="InterPro" id="IPR050867">
    <property type="entry name" value="NiFe/NiFeSe_hydrgnase_LSU"/>
</dbReference>
<dbReference type="InterPro" id="IPR029014">
    <property type="entry name" value="NiFe-Hase_large"/>
</dbReference>
<evidence type="ECO:0000256" key="5">
    <source>
        <dbReference type="ARBA" id="ARBA00012082"/>
    </source>
</evidence>
<comment type="subcellular location">
    <subcellularLocation>
        <location evidence="2">Cell membrane</location>
        <topology evidence="2">Peripheral membrane protein</topology>
    </subcellularLocation>
</comment>
<comment type="cofactor">
    <cofactor evidence="1 10">
        <name>Ni(2+)</name>
        <dbReference type="ChEBI" id="CHEBI:49786"/>
    </cofactor>
</comment>
<evidence type="ECO:0000256" key="11">
    <source>
        <dbReference type="RuleBase" id="RU003896"/>
    </source>
</evidence>
<evidence type="ECO:0000256" key="4">
    <source>
        <dbReference type="ARBA" id="ARBA00011771"/>
    </source>
</evidence>
<feature type="binding site" evidence="10">
    <location>
        <position position="42"/>
    </location>
    <ligand>
        <name>Mg(2+)</name>
        <dbReference type="ChEBI" id="CHEBI:18420"/>
    </ligand>
</feature>
<dbReference type="RefSeq" id="WP_131445205.1">
    <property type="nucleotide sequence ID" value="NZ_SJZB01000018.1"/>
</dbReference>
<dbReference type="GO" id="GO:0005886">
    <property type="term" value="C:plasma membrane"/>
    <property type="evidence" value="ECO:0007669"/>
    <property type="project" value="UniProtKB-SubCell"/>
</dbReference>
<organism evidence="12 13">
    <name type="scientific">Parasulfuritortus cantonensis</name>
    <dbReference type="NCBI Taxonomy" id="2528202"/>
    <lineage>
        <taxon>Bacteria</taxon>
        <taxon>Pseudomonadati</taxon>
        <taxon>Pseudomonadota</taxon>
        <taxon>Betaproteobacteria</taxon>
        <taxon>Nitrosomonadales</taxon>
        <taxon>Thiobacillaceae</taxon>
        <taxon>Parasulfuritortus</taxon>
    </lineage>
</organism>
<dbReference type="GO" id="GO:0016151">
    <property type="term" value="F:nickel cation binding"/>
    <property type="evidence" value="ECO:0007669"/>
    <property type="project" value="InterPro"/>
</dbReference>
<dbReference type="InterPro" id="IPR018194">
    <property type="entry name" value="Ni-dep_hyd_lsu_Ni_BS"/>
</dbReference>
<evidence type="ECO:0000256" key="6">
    <source>
        <dbReference type="ARBA" id="ARBA00022596"/>
    </source>
</evidence>
<evidence type="ECO:0000256" key="2">
    <source>
        <dbReference type="ARBA" id="ARBA00004202"/>
    </source>
</evidence>
<dbReference type="GO" id="GO:0008901">
    <property type="term" value="F:ferredoxin hydrogenase activity"/>
    <property type="evidence" value="ECO:0007669"/>
    <property type="project" value="InterPro"/>
</dbReference>
<feature type="binding site" evidence="10">
    <location>
        <position position="545"/>
    </location>
    <ligand>
        <name>Ni(2+)</name>
        <dbReference type="ChEBI" id="CHEBI:49786"/>
    </ligand>
</feature>
<evidence type="ECO:0000313" key="12">
    <source>
        <dbReference type="EMBL" id="TCJ16277.1"/>
    </source>
</evidence>
<evidence type="ECO:0000256" key="7">
    <source>
        <dbReference type="ARBA" id="ARBA00022723"/>
    </source>
</evidence>
<dbReference type="Proteomes" id="UP000295443">
    <property type="component" value="Unassembled WGS sequence"/>
</dbReference>
<dbReference type="Pfam" id="PF00374">
    <property type="entry name" value="NiFeSe_Hases"/>
    <property type="match status" value="1"/>
</dbReference>
<dbReference type="AlphaFoldDB" id="A0A4R1BGJ1"/>
<sequence length="577" mass="62798">MSKRITIDPITRIEGHLRIDCEIDGGKVKKAWASGQMWRGVEQILLGRDPRDAWTITQRICGVCTTVHAIASVRAVENALDLEIPVNAQYIRNLIILAHAVHDHIVHFYHLSALDWVDVVSALKADPVKTAQLAESLSTWKGNSKHEFAAVKERLSGFVGTGQLGVFANGYWGHPAMKLPPEVNLLAVAHYLQALDIQRKANKIVAILGSKTPHIQNVAVGGVANPINPDAQSVLNVERLMAIKGWIDELADFVHNVYLVDVSAIGAFYADWTHHGAGIMDYLSVPDLPLDGKGTQFALPGGFVPGGDLTKFKPITKFGDPFFVEGVKESSKHAWYKGSDPLHPYKGETDPDYTDFQDDGKYSWVKSPTFLGKPAQVGPLARVLAMAAAKHEPTLKYLTKLLDTASTVAGTKIPLAAVHSTIGRHAARAVSCNVQVDELNNMWNRLVENIGKGDTHTFNKPVFPKGEVSGVGFHEAPRGVLSHWIVIDNGKIKNYQAVVPTTWNAAPRNENDAPGPYEMSLVNNPVADPERPLEVLRTVHSFDPCLACAVHVLDVDGSRKSTVHAGCNSGDQCSIGS</sequence>
<evidence type="ECO:0000256" key="10">
    <source>
        <dbReference type="PIRSR" id="PIRSR601501-1"/>
    </source>
</evidence>